<feature type="transmembrane region" description="Helical" evidence="1">
    <location>
        <begin position="99"/>
        <end position="120"/>
    </location>
</feature>
<dbReference type="EMBL" id="JBHUMD010000030">
    <property type="protein sequence ID" value="MFD2603682.1"/>
    <property type="molecule type" value="Genomic_DNA"/>
</dbReference>
<feature type="transmembrane region" description="Helical" evidence="1">
    <location>
        <begin position="57"/>
        <end position="78"/>
    </location>
</feature>
<keyword evidence="1" id="KW-0812">Transmembrane</keyword>
<dbReference type="PANTHER" id="PTHR39430:SF1">
    <property type="entry name" value="PROTEASE"/>
    <property type="match status" value="1"/>
</dbReference>
<dbReference type="Proteomes" id="UP001597480">
    <property type="component" value="Unassembled WGS sequence"/>
</dbReference>
<comment type="caution">
    <text evidence="3">The sequence shown here is derived from an EMBL/GenBank/DDBJ whole genome shotgun (WGS) entry which is preliminary data.</text>
</comment>
<dbReference type="RefSeq" id="WP_379822583.1">
    <property type="nucleotide sequence ID" value="NZ_JBHUMD010000030.1"/>
</dbReference>
<keyword evidence="1" id="KW-1133">Transmembrane helix</keyword>
<organism evidence="3 4">
    <name type="scientific">Flavobacterium suzhouense</name>
    <dbReference type="NCBI Taxonomy" id="1529638"/>
    <lineage>
        <taxon>Bacteria</taxon>
        <taxon>Pseudomonadati</taxon>
        <taxon>Bacteroidota</taxon>
        <taxon>Flavobacteriia</taxon>
        <taxon>Flavobacteriales</taxon>
        <taxon>Flavobacteriaceae</taxon>
        <taxon>Flavobacterium</taxon>
    </lineage>
</organism>
<keyword evidence="4" id="KW-1185">Reference proteome</keyword>
<feature type="domain" description="CAAX prenyl protease 2/Lysostaphin resistance protein A-like" evidence="2">
    <location>
        <begin position="140"/>
        <end position="233"/>
    </location>
</feature>
<proteinExistence type="predicted"/>
<sequence>MFIEQAYTKKFDIIKYLPIPIVFLFLMLLNYVAIVVMDIDVDTLMQQQIALKGANEVLFESLLPLAIFLVILLLWVKFVNKQSIRSLTTARAKVDWSRIFTAFGIWAVFSVATTAMAYFSTPESFEINFRPVPFAILACISIIMIPMQTSFEEYLFRGYLMQGIGIATRSKLTALIVTSLMFGLMHIANPEIEKMGYILLLYYIGTGLLLGIITLMDDGVELALGFHAANNLIAALLVTSDWTALQTDSILKDKSEPSAGFDILLPLIIIYPILLLIFSRIYKWTNWKEKLTGRVHLKPLNEITINQIGEGHE</sequence>
<reference evidence="4" key="1">
    <citation type="journal article" date="2019" name="Int. J. Syst. Evol. Microbiol.">
        <title>The Global Catalogue of Microorganisms (GCM) 10K type strain sequencing project: providing services to taxonomists for standard genome sequencing and annotation.</title>
        <authorList>
            <consortium name="The Broad Institute Genomics Platform"/>
            <consortium name="The Broad Institute Genome Sequencing Center for Infectious Disease"/>
            <person name="Wu L."/>
            <person name="Ma J."/>
        </authorList>
    </citation>
    <scope>NUCLEOTIDE SEQUENCE [LARGE SCALE GENOMIC DNA]</scope>
    <source>
        <strain evidence="4">KCTC 42107</strain>
    </source>
</reference>
<keyword evidence="1" id="KW-0472">Membrane</keyword>
<dbReference type="InterPro" id="IPR003675">
    <property type="entry name" value="Rce1/LyrA-like_dom"/>
</dbReference>
<evidence type="ECO:0000256" key="1">
    <source>
        <dbReference type="SAM" id="Phobius"/>
    </source>
</evidence>
<feature type="transmembrane region" description="Helical" evidence="1">
    <location>
        <begin position="132"/>
        <end position="151"/>
    </location>
</feature>
<keyword evidence="3" id="KW-0378">Hydrolase</keyword>
<gene>
    <name evidence="3" type="ORF">ACFSR3_16580</name>
</gene>
<dbReference type="PANTHER" id="PTHR39430">
    <property type="entry name" value="MEMBRANE-ASSOCIATED PROTEASE-RELATED"/>
    <property type="match status" value="1"/>
</dbReference>
<dbReference type="Pfam" id="PF02517">
    <property type="entry name" value="Rce1-like"/>
    <property type="match status" value="1"/>
</dbReference>
<accession>A0ABW5P0M9</accession>
<evidence type="ECO:0000313" key="3">
    <source>
        <dbReference type="EMBL" id="MFD2603682.1"/>
    </source>
</evidence>
<name>A0ABW5P0M9_9FLAO</name>
<dbReference type="EC" id="3.4.-.-" evidence="3"/>
<feature type="transmembrane region" description="Helical" evidence="1">
    <location>
        <begin position="195"/>
        <end position="215"/>
    </location>
</feature>
<dbReference type="GO" id="GO:0016787">
    <property type="term" value="F:hydrolase activity"/>
    <property type="evidence" value="ECO:0007669"/>
    <property type="project" value="UniProtKB-KW"/>
</dbReference>
<protein>
    <submittedName>
        <fullName evidence="3">CPBP family intramembrane glutamic endopeptidase</fullName>
        <ecNumber evidence="3">3.4.-.-</ecNumber>
    </submittedName>
</protein>
<feature type="transmembrane region" description="Helical" evidence="1">
    <location>
        <begin position="222"/>
        <end position="243"/>
    </location>
</feature>
<evidence type="ECO:0000313" key="4">
    <source>
        <dbReference type="Proteomes" id="UP001597480"/>
    </source>
</evidence>
<feature type="transmembrane region" description="Helical" evidence="1">
    <location>
        <begin position="263"/>
        <end position="282"/>
    </location>
</feature>
<feature type="transmembrane region" description="Helical" evidence="1">
    <location>
        <begin position="172"/>
        <end position="189"/>
    </location>
</feature>
<feature type="transmembrane region" description="Helical" evidence="1">
    <location>
        <begin position="16"/>
        <end position="37"/>
    </location>
</feature>
<evidence type="ECO:0000259" key="2">
    <source>
        <dbReference type="Pfam" id="PF02517"/>
    </source>
</evidence>